<keyword evidence="12 15" id="KW-0342">GTP-binding</keyword>
<dbReference type="Pfam" id="PF07670">
    <property type="entry name" value="Gate"/>
    <property type="match status" value="2"/>
</dbReference>
<organism evidence="19 20">
    <name type="scientific">Keratinibaculum paraultunense</name>
    <dbReference type="NCBI Taxonomy" id="1278232"/>
    <lineage>
        <taxon>Bacteria</taxon>
        <taxon>Bacillati</taxon>
        <taxon>Bacillota</taxon>
        <taxon>Tissierellia</taxon>
        <taxon>Tissierellales</taxon>
        <taxon>Tepidimicrobiaceae</taxon>
        <taxon>Keratinibaculum</taxon>
    </lineage>
</organism>
<dbReference type="AlphaFoldDB" id="A0A4R3KUC5"/>
<dbReference type="Pfam" id="PF17910">
    <property type="entry name" value="FeoB_Cyto"/>
    <property type="match status" value="1"/>
</dbReference>
<keyword evidence="4" id="KW-1003">Cell membrane</keyword>
<dbReference type="InterPro" id="IPR005225">
    <property type="entry name" value="Small_GTP-bd"/>
</dbReference>
<dbReference type="InterPro" id="IPR011642">
    <property type="entry name" value="Gate_dom"/>
</dbReference>
<feature type="binding site" evidence="15">
    <location>
        <begin position="114"/>
        <end position="117"/>
    </location>
    <ligand>
        <name>GTP</name>
        <dbReference type="ChEBI" id="CHEBI:37565"/>
        <label>1</label>
    </ligand>
</feature>
<keyword evidence="16" id="KW-0479">Metal-binding</keyword>
<evidence type="ECO:0000256" key="8">
    <source>
        <dbReference type="ARBA" id="ARBA00022741"/>
    </source>
</evidence>
<evidence type="ECO:0000256" key="2">
    <source>
        <dbReference type="ARBA" id="ARBA00004429"/>
    </source>
</evidence>
<dbReference type="GO" id="GO:0005525">
    <property type="term" value="F:GTP binding"/>
    <property type="evidence" value="ECO:0007669"/>
    <property type="project" value="UniProtKB-KW"/>
</dbReference>
<dbReference type="InterPro" id="IPR041069">
    <property type="entry name" value="FeoB_Cyto"/>
</dbReference>
<dbReference type="InterPro" id="IPR006073">
    <property type="entry name" value="GTP-bd"/>
</dbReference>
<name>A0A4R3KUC5_9FIRM</name>
<evidence type="ECO:0000256" key="17">
    <source>
        <dbReference type="RuleBase" id="RU362098"/>
    </source>
</evidence>
<evidence type="ECO:0000313" key="20">
    <source>
        <dbReference type="Proteomes" id="UP000294567"/>
    </source>
</evidence>
<dbReference type="InterPro" id="IPR027417">
    <property type="entry name" value="P-loop_NTPase"/>
</dbReference>
<evidence type="ECO:0000256" key="4">
    <source>
        <dbReference type="ARBA" id="ARBA00022475"/>
    </source>
</evidence>
<keyword evidence="20" id="KW-1185">Reference proteome</keyword>
<keyword evidence="9 17" id="KW-1133">Transmembrane helix</keyword>
<dbReference type="SUPFAM" id="SSF52540">
    <property type="entry name" value="P-loop containing nucleoside triphosphate hydrolases"/>
    <property type="match status" value="1"/>
</dbReference>
<comment type="similarity">
    <text evidence="17">Belongs to the TRAFAC class TrmE-Era-EngA-EngB-Septin-like GTPase superfamily. FeoB GTPase (TC 9.A.8) family.</text>
</comment>
<keyword evidence="13 17" id="KW-0472">Membrane</keyword>
<evidence type="ECO:0000256" key="5">
    <source>
        <dbReference type="ARBA" id="ARBA00022496"/>
    </source>
</evidence>
<evidence type="ECO:0000256" key="14">
    <source>
        <dbReference type="NCBIfam" id="TIGR00437"/>
    </source>
</evidence>
<feature type="transmembrane region" description="Helical" evidence="17">
    <location>
        <begin position="283"/>
        <end position="303"/>
    </location>
</feature>
<keyword evidence="8 15" id="KW-0547">Nucleotide-binding</keyword>
<evidence type="ECO:0000256" key="10">
    <source>
        <dbReference type="ARBA" id="ARBA00023004"/>
    </source>
</evidence>
<evidence type="ECO:0000256" key="1">
    <source>
        <dbReference type="ARBA" id="ARBA00003926"/>
    </source>
</evidence>
<feature type="binding site" evidence="15">
    <location>
        <begin position="54"/>
        <end position="57"/>
    </location>
    <ligand>
        <name>GTP</name>
        <dbReference type="ChEBI" id="CHEBI:37565"/>
        <label>1</label>
    </ligand>
</feature>
<keyword evidence="16" id="KW-0460">Magnesium</keyword>
<accession>A0A4R3KUC5</accession>
<feature type="transmembrane region" description="Helical" evidence="17">
    <location>
        <begin position="640"/>
        <end position="663"/>
    </location>
</feature>
<feature type="transmembrane region" description="Helical" evidence="17">
    <location>
        <begin position="388"/>
        <end position="411"/>
    </location>
</feature>
<feature type="transmembrane region" description="Helical" evidence="17">
    <location>
        <begin position="454"/>
        <end position="474"/>
    </location>
</feature>
<dbReference type="NCBIfam" id="TIGR00231">
    <property type="entry name" value="small_GTP"/>
    <property type="match status" value="1"/>
</dbReference>
<evidence type="ECO:0000259" key="18">
    <source>
        <dbReference type="PROSITE" id="PS51711"/>
    </source>
</evidence>
<feature type="transmembrane region" description="Helical" evidence="17">
    <location>
        <begin position="348"/>
        <end position="368"/>
    </location>
</feature>
<keyword evidence="5 17" id="KW-0410">Iron transport</keyword>
<proteinExistence type="inferred from homology"/>
<feature type="binding site" evidence="16">
    <location>
        <position position="20"/>
    </location>
    <ligand>
        <name>Mg(2+)</name>
        <dbReference type="ChEBI" id="CHEBI:18420"/>
        <label>2</label>
    </ligand>
</feature>
<gene>
    <name evidence="19" type="ORF">EDD65_10761</name>
</gene>
<keyword evidence="11" id="KW-0406">Ion transport</keyword>
<dbReference type="Gene3D" id="3.40.50.300">
    <property type="entry name" value="P-loop containing nucleotide triphosphate hydrolases"/>
    <property type="match status" value="1"/>
</dbReference>
<dbReference type="PANTHER" id="PTHR43185:SF1">
    <property type="entry name" value="FE(2+) TRANSPORTER FEOB"/>
    <property type="match status" value="1"/>
</dbReference>
<dbReference type="GO" id="GO:0005886">
    <property type="term" value="C:plasma membrane"/>
    <property type="evidence" value="ECO:0007669"/>
    <property type="project" value="UniProtKB-SubCell"/>
</dbReference>
<comment type="caution">
    <text evidence="19">The sequence shown here is derived from an EMBL/GenBank/DDBJ whole genome shotgun (WGS) entry which is preliminary data.</text>
</comment>
<feature type="transmembrane region" description="Helical" evidence="17">
    <location>
        <begin position="423"/>
        <end position="448"/>
    </location>
</feature>
<comment type="subcellular location">
    <subcellularLocation>
        <location evidence="2">Cell inner membrane</location>
        <topology evidence="2">Multi-pass membrane protein</topology>
    </subcellularLocation>
    <subcellularLocation>
        <location evidence="17">Cell membrane</location>
        <topology evidence="17">Multi-pass membrane protein</topology>
    </subcellularLocation>
</comment>
<feature type="domain" description="FeoB-type G" evidence="18">
    <location>
        <begin position="1"/>
        <end position="163"/>
    </location>
</feature>
<dbReference type="PANTHER" id="PTHR43185">
    <property type="entry name" value="FERROUS IRON TRANSPORT PROTEIN B"/>
    <property type="match status" value="1"/>
</dbReference>
<evidence type="ECO:0000256" key="13">
    <source>
        <dbReference type="ARBA" id="ARBA00023136"/>
    </source>
</evidence>
<feature type="transmembrane region" description="Helical" evidence="17">
    <location>
        <begin position="609"/>
        <end position="628"/>
    </location>
</feature>
<dbReference type="EMBL" id="SMAE01000007">
    <property type="protein sequence ID" value="TCS88708.1"/>
    <property type="molecule type" value="Genomic_DNA"/>
</dbReference>
<dbReference type="OrthoDB" id="9809127at2"/>
<dbReference type="GO" id="GO:0015093">
    <property type="term" value="F:ferrous iron transmembrane transporter activity"/>
    <property type="evidence" value="ECO:0007669"/>
    <property type="project" value="UniProtKB-UniRule"/>
</dbReference>
<protein>
    <recommendedName>
        <fullName evidence="14 17">Ferrous iron transport protein B</fullName>
    </recommendedName>
</protein>
<dbReference type="Pfam" id="PF02421">
    <property type="entry name" value="FeoB_N"/>
    <property type="match status" value="1"/>
</dbReference>
<feature type="binding site" evidence="15">
    <location>
        <begin position="33"/>
        <end position="37"/>
    </location>
    <ligand>
        <name>GTP</name>
        <dbReference type="ChEBI" id="CHEBI:37565"/>
        <label>1</label>
    </ligand>
</feature>
<comment type="function">
    <text evidence="1 17">Probable transporter of a GTP-driven Fe(2+) uptake system.</text>
</comment>
<feature type="binding site" evidence="16">
    <location>
        <position position="22"/>
    </location>
    <ligand>
        <name>Mg(2+)</name>
        <dbReference type="ChEBI" id="CHEBI:18420"/>
        <label>1</label>
    </ligand>
</feature>
<evidence type="ECO:0000313" key="19">
    <source>
        <dbReference type="EMBL" id="TCS88708.1"/>
    </source>
</evidence>
<keyword evidence="6" id="KW-0997">Cell inner membrane</keyword>
<evidence type="ECO:0000256" key="16">
    <source>
        <dbReference type="PIRSR" id="PIRSR603373-2"/>
    </source>
</evidence>
<dbReference type="PRINTS" id="PR00326">
    <property type="entry name" value="GTP1OBG"/>
</dbReference>
<evidence type="ECO:0000256" key="15">
    <source>
        <dbReference type="PIRSR" id="PIRSR603373-1"/>
    </source>
</evidence>
<feature type="binding site" evidence="15">
    <location>
        <begin position="8"/>
        <end position="15"/>
    </location>
    <ligand>
        <name>GTP</name>
        <dbReference type="ChEBI" id="CHEBI:37565"/>
        <label>1</label>
    </ligand>
</feature>
<sequence length="669" mass="74342">MSTIALVGNPNSGKTTLFNALTGSNQHVGNWPGVTVEKKEGEFKFDKNTYKVIDLPGIYSLGAYSEDEIIARDYILKGRPDVVINVVDATNIERNLYLTTQLIEMGVNVVIALNMMDEAKNRNIKFNKDEISKKLGVPIVPIIASKKEGIDNLIKETIEIINKTGKPNIHISYGKDLDKKIDFLKNILENANLNYPPHWIAIKLLEGDKYVYEIVKNDKNLNKSDEFKNFIHNLMDLTEEYELEIVNRRYDFINNALNKNIIKPIEVAETTTDKIDKILTHKWLGLPIFALVMFIMFQLTFLIGEDILGELVASGIEQIGENLGIFLTNINAPELLTAFIADGIIGGIGAVLEFVPLIIVMYMFMGILEDSGYMARAAYVMDRIMRTIGLHGKTFVSMLVSFGCNVPGIMATRTLDSKKDRMIAILINPFISCGARLPIYSVFIAAFFPNKGGTILFFLYFLGIIVALLMGKIFSKTLFKGETSHFVMELPPYRMPTLKNILRNMWDKVWSFLKRAGTVIFAVVTALWILAVLPFGVEPYSQASLLGKIGSFIAPIFKPAGFGTWQASVGLFAGIVAKEAVVATLGMVYAGVEEGAKLISAIQNAFTPLTAMSFMVMTLLYTPCAAVIGTVRKETNSHKWAIFTTVYTFVIGWIGAVLVFQIGKLLGFS</sequence>
<feature type="binding site" evidence="16">
    <location>
        <position position="23"/>
    </location>
    <ligand>
        <name>Mg(2+)</name>
        <dbReference type="ChEBI" id="CHEBI:18420"/>
        <label>2</label>
    </ligand>
</feature>
<dbReference type="PROSITE" id="PS51711">
    <property type="entry name" value="G_FEOB"/>
    <property type="match status" value="1"/>
</dbReference>
<evidence type="ECO:0000256" key="9">
    <source>
        <dbReference type="ARBA" id="ARBA00022989"/>
    </source>
</evidence>
<dbReference type="InterPro" id="IPR050860">
    <property type="entry name" value="FeoB_GTPase"/>
</dbReference>
<dbReference type="FunFam" id="3.40.50.300:FF:000426">
    <property type="entry name" value="Ferrous iron transport protein B"/>
    <property type="match status" value="1"/>
</dbReference>
<dbReference type="InterPro" id="IPR003373">
    <property type="entry name" value="Fe2_transport_prot-B"/>
</dbReference>
<dbReference type="Proteomes" id="UP000294567">
    <property type="component" value="Unassembled WGS sequence"/>
</dbReference>
<evidence type="ECO:0000256" key="7">
    <source>
        <dbReference type="ARBA" id="ARBA00022692"/>
    </source>
</evidence>
<dbReference type="CDD" id="cd01879">
    <property type="entry name" value="FeoB"/>
    <property type="match status" value="1"/>
</dbReference>
<dbReference type="InterPro" id="IPR011640">
    <property type="entry name" value="Fe2_transport_prot_B_C"/>
</dbReference>
<dbReference type="NCBIfam" id="TIGR00437">
    <property type="entry name" value="feoB"/>
    <property type="match status" value="1"/>
</dbReference>
<keyword evidence="10 17" id="KW-0408">Iron</keyword>
<feature type="binding site" evidence="16">
    <location>
        <position position="19"/>
    </location>
    <ligand>
        <name>Mg(2+)</name>
        <dbReference type="ChEBI" id="CHEBI:18420"/>
        <label>2</label>
    </ligand>
</feature>
<reference evidence="19 20" key="1">
    <citation type="submission" date="2019-03" db="EMBL/GenBank/DDBJ databases">
        <title>Genomic Encyclopedia of Type Strains, Phase IV (KMG-IV): sequencing the most valuable type-strain genomes for metagenomic binning, comparative biology and taxonomic classification.</title>
        <authorList>
            <person name="Goeker M."/>
        </authorList>
    </citation>
    <scope>NUCLEOTIDE SEQUENCE [LARGE SCALE GENOMIC DNA]</scope>
    <source>
        <strain evidence="19 20">DSM 26752</strain>
    </source>
</reference>
<evidence type="ECO:0000256" key="12">
    <source>
        <dbReference type="ARBA" id="ARBA00023134"/>
    </source>
</evidence>
<feature type="transmembrane region" description="Helical" evidence="17">
    <location>
        <begin position="512"/>
        <end position="533"/>
    </location>
</feature>
<dbReference type="GO" id="GO:0046872">
    <property type="term" value="F:metal ion binding"/>
    <property type="evidence" value="ECO:0007669"/>
    <property type="project" value="UniProtKB-KW"/>
</dbReference>
<keyword evidence="7 17" id="KW-0812">Transmembrane</keyword>
<dbReference type="Gene3D" id="1.10.287.1770">
    <property type="match status" value="1"/>
</dbReference>
<dbReference type="RefSeq" id="WP_132027739.1">
    <property type="nucleotide sequence ID" value="NZ_CP068564.1"/>
</dbReference>
<evidence type="ECO:0000256" key="3">
    <source>
        <dbReference type="ARBA" id="ARBA00022448"/>
    </source>
</evidence>
<dbReference type="InterPro" id="IPR030389">
    <property type="entry name" value="G_FEOB_dom"/>
</dbReference>
<dbReference type="Pfam" id="PF07664">
    <property type="entry name" value="FeoB_C"/>
    <property type="match status" value="1"/>
</dbReference>
<keyword evidence="3 17" id="KW-0813">Transport</keyword>
<evidence type="ECO:0000256" key="6">
    <source>
        <dbReference type="ARBA" id="ARBA00022519"/>
    </source>
</evidence>
<evidence type="ECO:0000256" key="11">
    <source>
        <dbReference type="ARBA" id="ARBA00023065"/>
    </source>
</evidence>
<feature type="transmembrane region" description="Helical" evidence="17">
    <location>
        <begin position="569"/>
        <end position="589"/>
    </location>
</feature>